<sequence length="245" mass="27532">MQRSTGRMPSFASCSREPADWEMLSRYVAFLARSKRPSTIRQYLNIVRISHLQADLPNPLLDNFKMDSLLTGIRRVRGTAQSYKLPVSPNHLLILRRHLDLNNACDCQQWAAILVGSRGLSRVSNFTDSDKCARRQDMQTVEGGLRISIHSSKIIQFQQRRHVVHFPVLKDHPLCPVSALVTFPSRSMAVPDDAPLFSIVHGGRVVPLSSEAFRRRLAAMFSASGLPCDQYNTDNLHMIGAVLRG</sequence>
<dbReference type="InterPro" id="IPR010998">
    <property type="entry name" value="Integrase_recombinase_N"/>
</dbReference>
<comment type="caution">
    <text evidence="2">The sequence shown here is derived from an EMBL/GenBank/DDBJ whole genome shotgun (WGS) entry which is preliminary data.</text>
</comment>
<dbReference type="PANTHER" id="PTHR34605">
    <property type="entry name" value="PHAGE_INTEGRASE DOMAIN-CONTAINING PROTEIN"/>
    <property type="match status" value="1"/>
</dbReference>
<dbReference type="SUPFAM" id="SSF47823">
    <property type="entry name" value="lambda integrase-like, N-terminal domain"/>
    <property type="match status" value="1"/>
</dbReference>
<keyword evidence="3" id="KW-1185">Reference proteome</keyword>
<name>A0ABD0LEA3_9CAEN</name>
<dbReference type="GO" id="GO:0003677">
    <property type="term" value="F:DNA binding"/>
    <property type="evidence" value="ECO:0007669"/>
    <property type="project" value="UniProtKB-KW"/>
</dbReference>
<evidence type="ECO:0008006" key="4">
    <source>
        <dbReference type="Google" id="ProtNLM"/>
    </source>
</evidence>
<gene>
    <name evidence="2" type="ORF">BaRGS_00011333</name>
</gene>
<dbReference type="PANTHER" id="PTHR34605:SF5">
    <property type="entry name" value="INTEGRASE_RECOMBINASE XERD HOMOLOG"/>
    <property type="match status" value="1"/>
</dbReference>
<dbReference type="EMBL" id="JACVVK020000058">
    <property type="protein sequence ID" value="KAK7497491.1"/>
    <property type="molecule type" value="Genomic_DNA"/>
</dbReference>
<keyword evidence="1" id="KW-0238">DNA-binding</keyword>
<evidence type="ECO:0000313" key="3">
    <source>
        <dbReference type="Proteomes" id="UP001519460"/>
    </source>
</evidence>
<proteinExistence type="predicted"/>
<accession>A0ABD0LEA3</accession>
<dbReference type="Proteomes" id="UP001519460">
    <property type="component" value="Unassembled WGS sequence"/>
</dbReference>
<reference evidence="2 3" key="1">
    <citation type="journal article" date="2023" name="Sci. Data">
        <title>Genome assembly of the Korean intertidal mud-creeper Batillaria attramentaria.</title>
        <authorList>
            <person name="Patra A.K."/>
            <person name="Ho P.T."/>
            <person name="Jun S."/>
            <person name="Lee S.J."/>
            <person name="Kim Y."/>
            <person name="Won Y.J."/>
        </authorList>
    </citation>
    <scope>NUCLEOTIDE SEQUENCE [LARGE SCALE GENOMIC DNA]</scope>
    <source>
        <strain evidence="2">Wonlab-2016</strain>
    </source>
</reference>
<dbReference type="AlphaFoldDB" id="A0ABD0LEA3"/>
<evidence type="ECO:0000313" key="2">
    <source>
        <dbReference type="EMBL" id="KAK7497491.1"/>
    </source>
</evidence>
<protein>
    <recommendedName>
        <fullName evidence="4">Core-binding (CB) domain-containing protein</fullName>
    </recommendedName>
</protein>
<dbReference type="InterPro" id="IPR052925">
    <property type="entry name" value="Phage_Integrase-like_Recomb"/>
</dbReference>
<evidence type="ECO:0000256" key="1">
    <source>
        <dbReference type="ARBA" id="ARBA00023125"/>
    </source>
</evidence>
<dbReference type="Gene3D" id="1.10.150.130">
    <property type="match status" value="1"/>
</dbReference>
<organism evidence="2 3">
    <name type="scientific">Batillaria attramentaria</name>
    <dbReference type="NCBI Taxonomy" id="370345"/>
    <lineage>
        <taxon>Eukaryota</taxon>
        <taxon>Metazoa</taxon>
        <taxon>Spiralia</taxon>
        <taxon>Lophotrochozoa</taxon>
        <taxon>Mollusca</taxon>
        <taxon>Gastropoda</taxon>
        <taxon>Caenogastropoda</taxon>
        <taxon>Sorbeoconcha</taxon>
        <taxon>Cerithioidea</taxon>
        <taxon>Batillariidae</taxon>
        <taxon>Batillaria</taxon>
    </lineage>
</organism>